<dbReference type="SUPFAM" id="SSF116734">
    <property type="entry name" value="DNA methylase specificity domain"/>
    <property type="match status" value="2"/>
</dbReference>
<dbReference type="Proteomes" id="UP001302349">
    <property type="component" value="Chromosome"/>
</dbReference>
<dbReference type="PANTHER" id="PTHR43140">
    <property type="entry name" value="TYPE-1 RESTRICTION ENZYME ECOKI SPECIFICITY PROTEIN"/>
    <property type="match status" value="1"/>
</dbReference>
<keyword evidence="5" id="KW-0255">Endonuclease</keyword>
<protein>
    <submittedName>
        <fullName evidence="5">Restriction endonuclease subunit S</fullName>
        <ecNumber evidence="5">3.1.21.-</ecNumber>
    </submittedName>
</protein>
<name>A0ABZ0IZ30_9BACT</name>
<keyword evidence="5" id="KW-0378">Hydrolase</keyword>
<dbReference type="EC" id="3.1.21.-" evidence="5"/>
<dbReference type="InterPro" id="IPR051212">
    <property type="entry name" value="Type-I_RE_S_subunit"/>
</dbReference>
<dbReference type="PANTHER" id="PTHR43140:SF1">
    <property type="entry name" value="TYPE I RESTRICTION ENZYME ECOKI SPECIFICITY SUBUNIT"/>
    <property type="match status" value="1"/>
</dbReference>
<reference evidence="5 6" key="1">
    <citation type="journal article" date="2023" name="Microbiol. Resour. Announc.">
        <title>Complete Genome Sequence of Imperialibacter roseus strain P4T.</title>
        <authorList>
            <person name="Tizabi D.R."/>
            <person name="Bachvaroff T."/>
            <person name="Hill R.T."/>
        </authorList>
    </citation>
    <scope>NUCLEOTIDE SEQUENCE [LARGE SCALE GENOMIC DNA]</scope>
    <source>
        <strain evidence="5 6">P4T</strain>
    </source>
</reference>
<dbReference type="RefSeq" id="WP_317492235.1">
    <property type="nucleotide sequence ID" value="NZ_CP136051.1"/>
</dbReference>
<evidence type="ECO:0000313" key="5">
    <source>
        <dbReference type="EMBL" id="WOK09623.1"/>
    </source>
</evidence>
<gene>
    <name evidence="5" type="ORF">RT717_13335</name>
</gene>
<keyword evidence="5" id="KW-0540">Nuclease</keyword>
<keyword evidence="2" id="KW-0680">Restriction system</keyword>
<dbReference type="CDD" id="cd17524">
    <property type="entry name" value="RMtype1_S_EcoUTORF5051P-TRD2-CR2_like"/>
    <property type="match status" value="1"/>
</dbReference>
<dbReference type="EMBL" id="CP136051">
    <property type="protein sequence ID" value="WOK09623.1"/>
    <property type="molecule type" value="Genomic_DNA"/>
</dbReference>
<accession>A0ABZ0IZ30</accession>
<keyword evidence="6" id="KW-1185">Reference proteome</keyword>
<evidence type="ECO:0000259" key="4">
    <source>
        <dbReference type="Pfam" id="PF01420"/>
    </source>
</evidence>
<feature type="domain" description="Type I restriction modification DNA specificity" evidence="4">
    <location>
        <begin position="8"/>
        <end position="179"/>
    </location>
</feature>
<dbReference type="Gene3D" id="3.90.220.20">
    <property type="entry name" value="DNA methylase specificity domains"/>
    <property type="match status" value="2"/>
</dbReference>
<dbReference type="GO" id="GO:0004519">
    <property type="term" value="F:endonuclease activity"/>
    <property type="evidence" value="ECO:0007669"/>
    <property type="project" value="UniProtKB-KW"/>
</dbReference>
<evidence type="ECO:0000256" key="1">
    <source>
        <dbReference type="ARBA" id="ARBA00010923"/>
    </source>
</evidence>
<evidence type="ECO:0000256" key="2">
    <source>
        <dbReference type="ARBA" id="ARBA00022747"/>
    </source>
</evidence>
<sequence length="448" mass="50159">MTANKIPNNWLLTHLGTVANVVTGNTPSKSHEEYYNGDIPWVKPGDINKSSIIYEAAESLSTIGGKYARIIPKGSVMVTCIGNLGNVAVAGRDMATNQQINSLVVNHDSLNSKYAYYWCLTLKPWLVENSTSTTISMVNKSNFEKAPILIPPLTEQQRIVAKLDALFGHLEALRTRLDRIPKLLKNFRQQVLTQAVTGKLTEEWRQTALEKGDGPNESNANPFVIPGTWRFKELSKLSNSLKYGSSSKSQNDGKVPVLRMGNLQNGEIDWADLKFSVDEDEIEKYLLKEGDVLFNRTNSPELVGKTSIFRGEQKALYAGYLIKIETTKELESEYLNYVLNSHYAKKWCWEVKTDGVSQSNINAKKLGAFLIPQPSPKEQAQIVKKVKELLSIADRIESQYQCLKAKIDTLPQAVLTKAFKGELVPQDENDEPAGELLKRIKKMKGVRV</sequence>
<comment type="similarity">
    <text evidence="1">Belongs to the type-I restriction system S methylase family.</text>
</comment>
<proteinExistence type="inferred from homology"/>
<dbReference type="Pfam" id="PF01420">
    <property type="entry name" value="Methylase_S"/>
    <property type="match status" value="2"/>
</dbReference>
<dbReference type="InterPro" id="IPR044946">
    <property type="entry name" value="Restrct_endonuc_typeI_TRD_sf"/>
</dbReference>
<dbReference type="GO" id="GO:0016787">
    <property type="term" value="F:hydrolase activity"/>
    <property type="evidence" value="ECO:0007669"/>
    <property type="project" value="UniProtKB-KW"/>
</dbReference>
<organism evidence="5 6">
    <name type="scientific">Imperialibacter roseus</name>
    <dbReference type="NCBI Taxonomy" id="1324217"/>
    <lineage>
        <taxon>Bacteria</taxon>
        <taxon>Pseudomonadati</taxon>
        <taxon>Bacteroidota</taxon>
        <taxon>Cytophagia</taxon>
        <taxon>Cytophagales</taxon>
        <taxon>Flammeovirgaceae</taxon>
        <taxon>Imperialibacter</taxon>
    </lineage>
</organism>
<keyword evidence="3" id="KW-0238">DNA-binding</keyword>
<evidence type="ECO:0000256" key="3">
    <source>
        <dbReference type="ARBA" id="ARBA00023125"/>
    </source>
</evidence>
<dbReference type="CDD" id="cd17293">
    <property type="entry name" value="RMtype1_S_Ppo21ORF8840P_TRD1-CR1_like"/>
    <property type="match status" value="1"/>
</dbReference>
<evidence type="ECO:0000313" key="6">
    <source>
        <dbReference type="Proteomes" id="UP001302349"/>
    </source>
</evidence>
<dbReference type="InterPro" id="IPR000055">
    <property type="entry name" value="Restrct_endonuc_typeI_TRD"/>
</dbReference>
<feature type="domain" description="Type I restriction modification DNA specificity" evidence="4">
    <location>
        <begin position="228"/>
        <end position="397"/>
    </location>
</feature>